<proteinExistence type="predicted"/>
<accession>A0A3A4AV35</accession>
<gene>
    <name evidence="2" type="ORF">D5H75_23630</name>
</gene>
<name>A0A3A4AV35_9ACTN</name>
<dbReference type="AlphaFoldDB" id="A0A3A4AV35"/>
<keyword evidence="1" id="KW-0812">Transmembrane</keyword>
<feature type="transmembrane region" description="Helical" evidence="1">
    <location>
        <begin position="12"/>
        <end position="31"/>
    </location>
</feature>
<dbReference type="Proteomes" id="UP000265768">
    <property type="component" value="Unassembled WGS sequence"/>
</dbReference>
<evidence type="ECO:0000313" key="3">
    <source>
        <dbReference type="Proteomes" id="UP000265768"/>
    </source>
</evidence>
<dbReference type="RefSeq" id="WP_119928725.1">
    <property type="nucleotide sequence ID" value="NZ_QZEY01000010.1"/>
</dbReference>
<comment type="caution">
    <text evidence="2">The sequence shown here is derived from an EMBL/GenBank/DDBJ whole genome shotgun (WGS) entry which is preliminary data.</text>
</comment>
<evidence type="ECO:0000313" key="2">
    <source>
        <dbReference type="EMBL" id="RJL29947.1"/>
    </source>
</evidence>
<evidence type="ECO:0000256" key="1">
    <source>
        <dbReference type="SAM" id="Phobius"/>
    </source>
</evidence>
<keyword evidence="1" id="KW-1133">Transmembrane helix</keyword>
<dbReference type="EMBL" id="QZEY01000010">
    <property type="protein sequence ID" value="RJL29947.1"/>
    <property type="molecule type" value="Genomic_DNA"/>
</dbReference>
<protein>
    <submittedName>
        <fullName evidence="2">Uncharacterized protein</fullName>
    </submittedName>
</protein>
<feature type="transmembrane region" description="Helical" evidence="1">
    <location>
        <begin position="37"/>
        <end position="56"/>
    </location>
</feature>
<sequence length="70" mass="7537">MTQARPARRRYRTASTVCALAGAAALALMYLYGRTPAALFCIAVCGIAAHVIHTTAPDQETSVKNNEDER</sequence>
<keyword evidence="3" id="KW-1185">Reference proteome</keyword>
<organism evidence="2 3">
    <name type="scientific">Bailinhaonella thermotolerans</name>
    <dbReference type="NCBI Taxonomy" id="1070861"/>
    <lineage>
        <taxon>Bacteria</taxon>
        <taxon>Bacillati</taxon>
        <taxon>Actinomycetota</taxon>
        <taxon>Actinomycetes</taxon>
        <taxon>Streptosporangiales</taxon>
        <taxon>Streptosporangiaceae</taxon>
        <taxon>Bailinhaonella</taxon>
    </lineage>
</organism>
<reference evidence="2 3" key="1">
    <citation type="submission" date="2018-09" db="EMBL/GenBank/DDBJ databases">
        <title>YIM 75507 draft genome.</title>
        <authorList>
            <person name="Tang S."/>
            <person name="Feng Y."/>
        </authorList>
    </citation>
    <scope>NUCLEOTIDE SEQUENCE [LARGE SCALE GENOMIC DNA]</scope>
    <source>
        <strain evidence="2 3">YIM 75507</strain>
    </source>
</reference>
<keyword evidence="1" id="KW-0472">Membrane</keyword>